<keyword evidence="4" id="KW-1185">Reference proteome</keyword>
<evidence type="ECO:0000313" key="4">
    <source>
        <dbReference type="Proteomes" id="UP001190465"/>
    </source>
</evidence>
<keyword evidence="2" id="KW-1133">Transmembrane helix</keyword>
<gene>
    <name evidence="3" type="ORF">MU0053_000729</name>
</gene>
<feature type="transmembrane region" description="Helical" evidence="2">
    <location>
        <begin position="6"/>
        <end position="25"/>
    </location>
</feature>
<organism evidence="3 4">
    <name type="scientific">[Mycobacterium] burgundiense</name>
    <dbReference type="NCBI Taxonomy" id="3064286"/>
    <lineage>
        <taxon>Bacteria</taxon>
        <taxon>Bacillati</taxon>
        <taxon>Actinomycetota</taxon>
        <taxon>Actinomycetes</taxon>
        <taxon>Mycobacteriales</taxon>
        <taxon>Mycobacteriaceae</taxon>
        <taxon>Mycolicibacterium</taxon>
    </lineage>
</organism>
<dbReference type="Proteomes" id="UP001190465">
    <property type="component" value="Chromosome"/>
</dbReference>
<keyword evidence="2" id="KW-0472">Membrane</keyword>
<evidence type="ECO:0000256" key="1">
    <source>
        <dbReference type="SAM" id="MobiDB-lite"/>
    </source>
</evidence>
<reference evidence="3 4" key="1">
    <citation type="submission" date="2023-08" db="EMBL/GenBank/DDBJ databases">
        <authorList>
            <person name="Folkvardsen B D."/>
            <person name="Norman A."/>
        </authorList>
    </citation>
    <scope>NUCLEOTIDE SEQUENCE [LARGE SCALE GENOMIC DNA]</scope>
    <source>
        <strain evidence="3 4">Mu0053</strain>
    </source>
</reference>
<evidence type="ECO:0000313" key="3">
    <source>
        <dbReference type="EMBL" id="CAJ1496739.1"/>
    </source>
</evidence>
<sequence length="137" mass="14844">MNHANGWLLVVAFALGVVLTFAFMIRRVTREVPVYGPLGRGPAVDSATTAATAPAFTLAGTGDFEIADLEPYGDGSVRLERGSQTGPPGYPIKGNEDSMRYHTTDSPAYAQTMAEVWFSDEETATRAGFEPWQQNQE</sequence>
<evidence type="ECO:0000256" key="2">
    <source>
        <dbReference type="SAM" id="Phobius"/>
    </source>
</evidence>
<keyword evidence="2" id="KW-0812">Transmembrane</keyword>
<proteinExistence type="predicted"/>
<dbReference type="EMBL" id="OY726397">
    <property type="protein sequence ID" value="CAJ1496739.1"/>
    <property type="molecule type" value="Genomic_DNA"/>
</dbReference>
<feature type="region of interest" description="Disordered" evidence="1">
    <location>
        <begin position="75"/>
        <end position="98"/>
    </location>
</feature>
<protein>
    <submittedName>
        <fullName evidence="3">Uncharacterized protein</fullName>
    </submittedName>
</protein>
<dbReference type="RefSeq" id="WP_308481055.1">
    <property type="nucleotide sequence ID" value="NZ_OY726397.1"/>
</dbReference>
<name>A0ABN9N1B3_9MYCO</name>
<accession>A0ABN9N1B3</accession>